<proteinExistence type="predicted"/>
<protein>
    <submittedName>
        <fullName evidence="1">Uncharacterized protein</fullName>
    </submittedName>
</protein>
<dbReference type="AlphaFoldDB" id="A0A8H2WDX9"/>
<comment type="caution">
    <text evidence="1">The sequence shown here is derived from an EMBL/GenBank/DDBJ whole genome shotgun (WGS) entry which is preliminary data.</text>
</comment>
<reference evidence="1" key="1">
    <citation type="submission" date="2021-01" db="EMBL/GenBank/DDBJ databases">
        <authorList>
            <person name="Kaushik A."/>
        </authorList>
    </citation>
    <scope>NUCLEOTIDE SEQUENCE</scope>
    <source>
        <strain evidence="1">AG1-1B</strain>
    </source>
</reference>
<accession>A0A8H2WDX9</accession>
<name>A0A8H2WDX9_9AGAM</name>
<dbReference type="Proteomes" id="UP000663826">
    <property type="component" value="Unassembled WGS sequence"/>
</dbReference>
<organism evidence="1 2">
    <name type="scientific">Rhizoctonia solani</name>
    <dbReference type="NCBI Taxonomy" id="456999"/>
    <lineage>
        <taxon>Eukaryota</taxon>
        <taxon>Fungi</taxon>
        <taxon>Dikarya</taxon>
        <taxon>Basidiomycota</taxon>
        <taxon>Agaricomycotina</taxon>
        <taxon>Agaricomycetes</taxon>
        <taxon>Cantharellales</taxon>
        <taxon>Ceratobasidiaceae</taxon>
        <taxon>Rhizoctonia</taxon>
    </lineage>
</organism>
<gene>
    <name evidence="1" type="ORF">RDB_LOCUS11067</name>
</gene>
<evidence type="ECO:0000313" key="1">
    <source>
        <dbReference type="EMBL" id="CAE6360407.1"/>
    </source>
</evidence>
<evidence type="ECO:0000313" key="2">
    <source>
        <dbReference type="Proteomes" id="UP000663826"/>
    </source>
</evidence>
<sequence length="222" mass="25736">MASQALTSHVHNIMQPKSEFLYPATDSIYNLLKVVGSEVCSFHRNHQVAYRLVEYARDLYDAINARIHLVDNTGSWEDYEIYTQAIDPLEEVLLNFTLVAFNETGLDHLSTNSWEEYVSVTEQWSDNRVAIRNYFQSMKAKPQFQALISSLTNGEDDILNACTLDDISYLDYLLQVIEEKAQQVVKPKIKIHIEKATEILKKTRDLQQNSSEEHRRIEYAPY</sequence>
<dbReference type="EMBL" id="CAJMWQ010000474">
    <property type="protein sequence ID" value="CAE6360407.1"/>
    <property type="molecule type" value="Genomic_DNA"/>
</dbReference>